<proteinExistence type="predicted"/>
<protein>
    <submittedName>
        <fullName evidence="2">Uncharacterized protein</fullName>
    </submittedName>
</protein>
<accession>A0A212EK78</accession>
<sequence length="100" mass="11578">MFLFIFFVLPTLTQQYTIKLNGKVEMGDQVSSFLKEIYKQFLNGDKVKGVRQTPDVKREEASADQTVEIPAIDEIMSKNEISHLYGEHKDEKPMRNNIKV</sequence>
<dbReference type="Proteomes" id="UP000007151">
    <property type="component" value="Unassembled WGS sequence"/>
</dbReference>
<comment type="caution">
    <text evidence="2">The sequence shown here is derived from an EMBL/GenBank/DDBJ whole genome shotgun (WGS) entry which is preliminary data.</text>
</comment>
<dbReference type="InParanoid" id="A0A212EK78"/>
<gene>
    <name evidence="2" type="ORF">KGM_214854</name>
</gene>
<keyword evidence="3" id="KW-1185">Reference proteome</keyword>
<organism evidence="2 3">
    <name type="scientific">Danaus plexippus plexippus</name>
    <dbReference type="NCBI Taxonomy" id="278856"/>
    <lineage>
        <taxon>Eukaryota</taxon>
        <taxon>Metazoa</taxon>
        <taxon>Ecdysozoa</taxon>
        <taxon>Arthropoda</taxon>
        <taxon>Hexapoda</taxon>
        <taxon>Insecta</taxon>
        <taxon>Pterygota</taxon>
        <taxon>Neoptera</taxon>
        <taxon>Endopterygota</taxon>
        <taxon>Lepidoptera</taxon>
        <taxon>Glossata</taxon>
        <taxon>Ditrysia</taxon>
        <taxon>Papilionoidea</taxon>
        <taxon>Nymphalidae</taxon>
        <taxon>Danainae</taxon>
        <taxon>Danaini</taxon>
        <taxon>Danaina</taxon>
        <taxon>Danaus</taxon>
        <taxon>Danaus</taxon>
    </lineage>
</organism>
<name>A0A212EK78_DANPL</name>
<feature type="chain" id="PRO_5012284394" evidence="1">
    <location>
        <begin position="16"/>
        <end position="100"/>
    </location>
</feature>
<keyword evidence="1" id="KW-0732">Signal</keyword>
<feature type="signal peptide" evidence="1">
    <location>
        <begin position="1"/>
        <end position="15"/>
    </location>
</feature>
<evidence type="ECO:0000313" key="2">
    <source>
        <dbReference type="EMBL" id="OWR41884.1"/>
    </source>
</evidence>
<dbReference type="KEGG" id="dpl:KGM_214854"/>
<evidence type="ECO:0000313" key="3">
    <source>
        <dbReference type="Proteomes" id="UP000007151"/>
    </source>
</evidence>
<evidence type="ECO:0000256" key="1">
    <source>
        <dbReference type="SAM" id="SignalP"/>
    </source>
</evidence>
<dbReference type="EMBL" id="AGBW02014315">
    <property type="protein sequence ID" value="OWR41884.1"/>
    <property type="molecule type" value="Genomic_DNA"/>
</dbReference>
<dbReference type="AlphaFoldDB" id="A0A212EK78"/>
<reference evidence="2 3" key="1">
    <citation type="journal article" date="2011" name="Cell">
        <title>The monarch butterfly genome yields insights into long-distance migration.</title>
        <authorList>
            <person name="Zhan S."/>
            <person name="Merlin C."/>
            <person name="Boore J.L."/>
            <person name="Reppert S.M."/>
        </authorList>
    </citation>
    <scope>NUCLEOTIDE SEQUENCE [LARGE SCALE GENOMIC DNA]</scope>
    <source>
        <strain evidence="2">F-2</strain>
    </source>
</reference>